<evidence type="ECO:0000256" key="9">
    <source>
        <dbReference type="ARBA" id="ARBA00022777"/>
    </source>
</evidence>
<dbReference type="Gene3D" id="3.30.230.10">
    <property type="match status" value="1"/>
</dbReference>
<comment type="pathway">
    <text evidence="1 12">Amino-acid biosynthesis; L-threonine biosynthesis; L-threonine from L-aspartate: step 4/5.</text>
</comment>
<dbReference type="PANTHER" id="PTHR20861:SF1">
    <property type="entry name" value="HOMOSERINE KINASE"/>
    <property type="match status" value="1"/>
</dbReference>
<protein>
    <recommendedName>
        <fullName evidence="4 12">Homoserine kinase</fullName>
        <shortName evidence="12">HK</shortName>
        <shortName evidence="12">HSK</shortName>
        <ecNumber evidence="3 12">2.7.1.39</ecNumber>
    </recommendedName>
</protein>
<accession>A0A7C5QL25</accession>
<dbReference type="UniPathway" id="UPA00050">
    <property type="reaction ID" value="UER00064"/>
</dbReference>
<dbReference type="EC" id="2.7.1.39" evidence="3 12"/>
<dbReference type="InterPro" id="IPR006203">
    <property type="entry name" value="GHMP_knse_ATP-bd_CS"/>
</dbReference>
<comment type="similarity">
    <text evidence="2 12">Belongs to the GHMP kinase family. Homoserine kinase subfamily.</text>
</comment>
<keyword evidence="9 12" id="KW-0418">Kinase</keyword>
<dbReference type="InterPro" id="IPR020568">
    <property type="entry name" value="Ribosomal_Su5_D2-typ_SF"/>
</dbReference>
<proteinExistence type="inferred from homology"/>
<dbReference type="GO" id="GO:0004413">
    <property type="term" value="F:homoserine kinase activity"/>
    <property type="evidence" value="ECO:0007669"/>
    <property type="project" value="UniProtKB-UniRule"/>
</dbReference>
<dbReference type="NCBIfam" id="TIGR00191">
    <property type="entry name" value="thrB"/>
    <property type="match status" value="1"/>
</dbReference>
<comment type="subcellular location">
    <subcellularLocation>
        <location evidence="12">Cytoplasm</location>
    </subcellularLocation>
</comment>
<keyword evidence="6 12" id="KW-0808">Transferase</keyword>
<evidence type="ECO:0000259" key="13">
    <source>
        <dbReference type="Pfam" id="PF00288"/>
    </source>
</evidence>
<comment type="caution">
    <text evidence="15">The sequence shown here is derived from an EMBL/GenBank/DDBJ whole genome shotgun (WGS) entry which is preliminary data.</text>
</comment>
<dbReference type="PIRSF" id="PIRSF000676">
    <property type="entry name" value="Homoser_kin"/>
    <property type="match status" value="1"/>
</dbReference>
<dbReference type="GO" id="GO:0005524">
    <property type="term" value="F:ATP binding"/>
    <property type="evidence" value="ECO:0007669"/>
    <property type="project" value="UniProtKB-UniRule"/>
</dbReference>
<dbReference type="GO" id="GO:0005737">
    <property type="term" value="C:cytoplasm"/>
    <property type="evidence" value="ECO:0007669"/>
    <property type="project" value="UniProtKB-SubCell"/>
</dbReference>
<dbReference type="SUPFAM" id="SSF54211">
    <property type="entry name" value="Ribosomal protein S5 domain 2-like"/>
    <property type="match status" value="1"/>
</dbReference>
<evidence type="ECO:0000313" key="15">
    <source>
        <dbReference type="EMBL" id="HHJ64040.1"/>
    </source>
</evidence>
<keyword evidence="5 12" id="KW-0028">Amino-acid biosynthesis</keyword>
<dbReference type="Proteomes" id="UP000885792">
    <property type="component" value="Unassembled WGS sequence"/>
</dbReference>
<sequence length="294" mass="32327">MKLHVPATTTNFGSGFDTFGLALSLHNTFEFEESDAFGVEIEGEGRDLPTDESNLVIRVYRRACEVFGVSPKPFRLKQINRVPPARGLGSSATAIVGGVKACVRLHSLDVGLKDMLKVAFEFEPHPDNLVPAFVGGFVICVQNGELVYSRLPFPSDLSLIFAVPDFELSTEEARSVIKREIALKDAVFNIQRASLFVSAILTKRYELLRTAVEDRLHQPYRAKLVKGFTGALEEGYRAGAYAVFLSGAGPAVCALTAEGNRERVEEALKKSFEEEGVRVKILKLSPENRGAYWG</sequence>
<keyword evidence="8 12" id="KW-0547">Nucleotide-binding</keyword>
<name>A0A7C5QL25_AQUAO</name>
<evidence type="ECO:0000256" key="8">
    <source>
        <dbReference type="ARBA" id="ARBA00022741"/>
    </source>
</evidence>
<dbReference type="PANTHER" id="PTHR20861">
    <property type="entry name" value="HOMOSERINE/4-DIPHOSPHOCYTIDYL-2-C-METHYL-D-ERYTHRITOL KINASE"/>
    <property type="match status" value="1"/>
</dbReference>
<evidence type="ECO:0000256" key="4">
    <source>
        <dbReference type="ARBA" id="ARBA00017858"/>
    </source>
</evidence>
<dbReference type="Gene3D" id="3.30.70.890">
    <property type="entry name" value="GHMP kinase, C-terminal domain"/>
    <property type="match status" value="1"/>
</dbReference>
<feature type="domain" description="GHMP kinase N-terminal" evidence="13">
    <location>
        <begin position="54"/>
        <end position="136"/>
    </location>
</feature>
<evidence type="ECO:0000256" key="1">
    <source>
        <dbReference type="ARBA" id="ARBA00005015"/>
    </source>
</evidence>
<reference evidence="15" key="1">
    <citation type="journal article" date="2020" name="mSystems">
        <title>Genome- and Community-Level Interaction Insights into Carbon Utilization and Element Cycling Functions of Hydrothermarchaeota in Hydrothermal Sediment.</title>
        <authorList>
            <person name="Zhou Z."/>
            <person name="Liu Y."/>
            <person name="Xu W."/>
            <person name="Pan J."/>
            <person name="Luo Z.H."/>
            <person name="Li M."/>
        </authorList>
    </citation>
    <scope>NUCLEOTIDE SEQUENCE [LARGE SCALE GENOMIC DNA]</scope>
    <source>
        <strain evidence="15">HyVt-501</strain>
    </source>
</reference>
<gene>
    <name evidence="12" type="primary">thrB</name>
    <name evidence="15" type="ORF">ENJ61_03945</name>
</gene>
<organism evidence="15">
    <name type="scientific">Aquifex aeolicus</name>
    <dbReference type="NCBI Taxonomy" id="63363"/>
    <lineage>
        <taxon>Bacteria</taxon>
        <taxon>Pseudomonadati</taxon>
        <taxon>Aquificota</taxon>
        <taxon>Aquificia</taxon>
        <taxon>Aquificales</taxon>
        <taxon>Aquificaceae</taxon>
        <taxon>Aquifex</taxon>
    </lineage>
</organism>
<dbReference type="InterPro" id="IPR006204">
    <property type="entry name" value="GHMP_kinase_N_dom"/>
</dbReference>
<comment type="function">
    <text evidence="12">Catalyzes the ATP-dependent phosphorylation of L-homoserine to L-homoserine phosphate.</text>
</comment>
<dbReference type="GO" id="GO:0009088">
    <property type="term" value="P:threonine biosynthetic process"/>
    <property type="evidence" value="ECO:0007669"/>
    <property type="project" value="UniProtKB-UniRule"/>
</dbReference>
<dbReference type="InterPro" id="IPR013750">
    <property type="entry name" value="GHMP_kinase_C_dom"/>
</dbReference>
<dbReference type="PROSITE" id="PS00627">
    <property type="entry name" value="GHMP_KINASES_ATP"/>
    <property type="match status" value="1"/>
</dbReference>
<evidence type="ECO:0000256" key="12">
    <source>
        <dbReference type="HAMAP-Rule" id="MF_00384"/>
    </source>
</evidence>
<dbReference type="Pfam" id="PF00288">
    <property type="entry name" value="GHMP_kinases_N"/>
    <property type="match status" value="1"/>
</dbReference>
<evidence type="ECO:0000256" key="6">
    <source>
        <dbReference type="ARBA" id="ARBA00022679"/>
    </source>
</evidence>
<dbReference type="PRINTS" id="PR00958">
    <property type="entry name" value="HOMSERKINASE"/>
</dbReference>
<dbReference type="Pfam" id="PF08544">
    <property type="entry name" value="GHMP_kinases_C"/>
    <property type="match status" value="1"/>
</dbReference>
<dbReference type="AlphaFoldDB" id="A0A7C5QL25"/>
<dbReference type="SUPFAM" id="SSF55060">
    <property type="entry name" value="GHMP Kinase, C-terminal domain"/>
    <property type="match status" value="1"/>
</dbReference>
<evidence type="ECO:0000256" key="5">
    <source>
        <dbReference type="ARBA" id="ARBA00022605"/>
    </source>
</evidence>
<comment type="catalytic activity">
    <reaction evidence="11 12">
        <text>L-homoserine + ATP = O-phospho-L-homoserine + ADP + H(+)</text>
        <dbReference type="Rhea" id="RHEA:13985"/>
        <dbReference type="ChEBI" id="CHEBI:15378"/>
        <dbReference type="ChEBI" id="CHEBI:30616"/>
        <dbReference type="ChEBI" id="CHEBI:57476"/>
        <dbReference type="ChEBI" id="CHEBI:57590"/>
        <dbReference type="ChEBI" id="CHEBI:456216"/>
        <dbReference type="EC" id="2.7.1.39"/>
    </reaction>
</comment>
<dbReference type="InterPro" id="IPR014721">
    <property type="entry name" value="Ribsml_uS5_D2-typ_fold_subgr"/>
</dbReference>
<feature type="domain" description="GHMP kinase C-terminal" evidence="14">
    <location>
        <begin position="197"/>
        <end position="273"/>
    </location>
</feature>
<keyword evidence="12" id="KW-0963">Cytoplasm</keyword>
<dbReference type="InterPro" id="IPR036554">
    <property type="entry name" value="GHMP_kinase_C_sf"/>
</dbReference>
<evidence type="ECO:0000256" key="10">
    <source>
        <dbReference type="ARBA" id="ARBA00022840"/>
    </source>
</evidence>
<evidence type="ECO:0000256" key="3">
    <source>
        <dbReference type="ARBA" id="ARBA00012078"/>
    </source>
</evidence>
<evidence type="ECO:0000256" key="2">
    <source>
        <dbReference type="ARBA" id="ARBA00007370"/>
    </source>
</evidence>
<evidence type="ECO:0000259" key="14">
    <source>
        <dbReference type="Pfam" id="PF08544"/>
    </source>
</evidence>
<evidence type="ECO:0000256" key="7">
    <source>
        <dbReference type="ARBA" id="ARBA00022697"/>
    </source>
</evidence>
<feature type="binding site" evidence="12">
    <location>
        <begin position="83"/>
        <end position="93"/>
    </location>
    <ligand>
        <name>ATP</name>
        <dbReference type="ChEBI" id="CHEBI:30616"/>
    </ligand>
</feature>
<dbReference type="InterPro" id="IPR000870">
    <property type="entry name" value="Homoserine_kinase"/>
</dbReference>
<keyword evidence="7 12" id="KW-0791">Threonine biosynthesis</keyword>
<dbReference type="HAMAP" id="MF_00384">
    <property type="entry name" value="Homoser_kinase"/>
    <property type="match status" value="1"/>
</dbReference>
<evidence type="ECO:0000256" key="11">
    <source>
        <dbReference type="ARBA" id="ARBA00049375"/>
    </source>
</evidence>
<dbReference type="EMBL" id="DRNB01000145">
    <property type="protein sequence ID" value="HHJ64040.1"/>
    <property type="molecule type" value="Genomic_DNA"/>
</dbReference>
<keyword evidence="10 12" id="KW-0067">ATP-binding</keyword>